<dbReference type="RefSeq" id="XP_022380175.1">
    <property type="nucleotide sequence ID" value="XM_022524467.1"/>
</dbReference>
<feature type="region of interest" description="Disordered" evidence="2">
    <location>
        <begin position="144"/>
        <end position="178"/>
    </location>
</feature>
<dbReference type="OrthoDB" id="9940269at2759"/>
<dbReference type="GO" id="GO:0034451">
    <property type="term" value="C:centriolar satellite"/>
    <property type="evidence" value="ECO:0007669"/>
    <property type="project" value="TreeGrafter"/>
</dbReference>
<proteinExistence type="predicted"/>
<dbReference type="GO" id="GO:0051988">
    <property type="term" value="P:regulation of attachment of spindle microtubules to kinetochore"/>
    <property type="evidence" value="ECO:0007669"/>
    <property type="project" value="InterPro"/>
</dbReference>
<dbReference type="Proteomes" id="UP000248482">
    <property type="component" value="Unplaced"/>
</dbReference>
<evidence type="ECO:0000313" key="3">
    <source>
        <dbReference type="Proteomes" id="UP000248482"/>
    </source>
</evidence>
<dbReference type="STRING" id="391180.A0A2Y9LF19"/>
<name>A0A2Y9LF19_ENHLU</name>
<evidence type="ECO:0000256" key="1">
    <source>
        <dbReference type="SAM" id="Coils"/>
    </source>
</evidence>
<dbReference type="GO" id="GO:0000776">
    <property type="term" value="C:kinetochore"/>
    <property type="evidence" value="ECO:0007669"/>
    <property type="project" value="InterPro"/>
</dbReference>
<dbReference type="GO" id="GO:0007051">
    <property type="term" value="P:spindle organization"/>
    <property type="evidence" value="ECO:0007669"/>
    <property type="project" value="InterPro"/>
</dbReference>
<feature type="coiled-coil region" evidence="1">
    <location>
        <begin position="255"/>
        <end position="296"/>
    </location>
</feature>
<dbReference type="CTD" id="90417"/>
<dbReference type="GO" id="GO:0072686">
    <property type="term" value="C:mitotic spindle"/>
    <property type="evidence" value="ECO:0007669"/>
    <property type="project" value="TreeGrafter"/>
</dbReference>
<dbReference type="GeneID" id="111161021"/>
<keyword evidence="3" id="KW-1185">Reference proteome</keyword>
<feature type="region of interest" description="Disordered" evidence="2">
    <location>
        <begin position="1"/>
        <end position="75"/>
    </location>
</feature>
<gene>
    <name evidence="4" type="primary">LOC111161021</name>
</gene>
<reference evidence="4" key="1">
    <citation type="submission" date="2025-08" db="UniProtKB">
        <authorList>
            <consortium name="RefSeq"/>
        </authorList>
    </citation>
    <scope>IDENTIFICATION</scope>
    <source>
        <tissue evidence="4">Blood</tissue>
    </source>
</reference>
<evidence type="ECO:0000256" key="2">
    <source>
        <dbReference type="SAM" id="MobiDB-lite"/>
    </source>
</evidence>
<dbReference type="PANTHER" id="PTHR31940">
    <property type="entry name" value="SMALL KINETOCHORE-ASSOCIATED PROTEIN"/>
    <property type="match status" value="1"/>
</dbReference>
<dbReference type="GO" id="GO:0000070">
    <property type="term" value="P:mitotic sister chromatid segregation"/>
    <property type="evidence" value="ECO:0007669"/>
    <property type="project" value="TreeGrafter"/>
</dbReference>
<evidence type="ECO:0000313" key="4">
    <source>
        <dbReference type="RefSeq" id="XP_022380175.1"/>
    </source>
</evidence>
<dbReference type="PANTHER" id="PTHR31940:SF2">
    <property type="entry name" value="SMALL KINETOCHORE-ASSOCIATED PROTEIN"/>
    <property type="match status" value="1"/>
</dbReference>
<sequence length="320" mass="35619">MPYSMAASKGVAPSTASRTTWPPTEREPRPLPPNHRKFPFESPAADPVAGAAVTKEHPLNQGNEGCGQELQEPGPQLRRLVRMTSVVKTVYTLQPPAVQSGGLPADTQTRATSKSLLPVKSKEVDVSRLHSGGSENDVIKVTKPRRENGQVKAADPATRKNLRKSYKPLSKQKSEEELKDKNQLLEAVNKQLHQKLTETQGELKDLTQKVELLEKFQDNCLAILESKGLNPVLGSEALASQQGSTTDHTDSMLLLETLQDELKFFNETAKKQMEELQALKVKLKMKEEERARFLEQQTLCNSQVNDFTAALEEMEQLLEM</sequence>
<dbReference type="GO" id="GO:0035371">
    <property type="term" value="C:microtubule plus-end"/>
    <property type="evidence" value="ECO:0007669"/>
    <property type="project" value="TreeGrafter"/>
</dbReference>
<dbReference type="AlphaFoldDB" id="A0A2Y9LF19"/>
<dbReference type="InterPro" id="IPR033373">
    <property type="entry name" value="SKAP"/>
</dbReference>
<organism evidence="3 4">
    <name type="scientific">Enhydra lutris kenyoni</name>
    <name type="common">northern sea otter</name>
    <dbReference type="NCBI Taxonomy" id="391180"/>
    <lineage>
        <taxon>Eukaryota</taxon>
        <taxon>Metazoa</taxon>
        <taxon>Chordata</taxon>
        <taxon>Craniata</taxon>
        <taxon>Vertebrata</taxon>
        <taxon>Euteleostomi</taxon>
        <taxon>Mammalia</taxon>
        <taxon>Eutheria</taxon>
        <taxon>Laurasiatheria</taxon>
        <taxon>Carnivora</taxon>
        <taxon>Caniformia</taxon>
        <taxon>Musteloidea</taxon>
        <taxon>Mustelidae</taxon>
        <taxon>Lutrinae</taxon>
        <taxon>Enhydra</taxon>
    </lineage>
</organism>
<keyword evidence="1" id="KW-0175">Coiled coil</keyword>
<protein>
    <submittedName>
        <fullName evidence="4">Small kinetochore-associated protein isoform X1</fullName>
    </submittedName>
</protein>
<accession>A0A2Y9LF19</accession>
<dbReference type="KEGG" id="elk:111161021"/>